<gene>
    <name evidence="11" type="ORF">SAMN05660865_00384</name>
</gene>
<dbReference type="InterPro" id="IPR036365">
    <property type="entry name" value="PGBD-like_sf"/>
</dbReference>
<dbReference type="GO" id="GO:0016787">
    <property type="term" value="F:hydrolase activity"/>
    <property type="evidence" value="ECO:0007669"/>
    <property type="project" value="UniProtKB-KW"/>
</dbReference>
<dbReference type="Gene3D" id="6.20.240.60">
    <property type="match status" value="1"/>
</dbReference>
<dbReference type="InterPro" id="IPR036366">
    <property type="entry name" value="PGBDSf"/>
</dbReference>
<dbReference type="InterPro" id="IPR011105">
    <property type="entry name" value="Cell_wall_hydrolase_SleB"/>
</dbReference>
<feature type="domain" description="Peptidoglycan binding-like" evidence="9">
    <location>
        <begin position="35"/>
        <end position="91"/>
    </location>
</feature>
<dbReference type="Pfam" id="PF01471">
    <property type="entry name" value="PG_binding_1"/>
    <property type="match status" value="1"/>
</dbReference>
<dbReference type="InterPro" id="IPR014224">
    <property type="entry name" value="Spore_cortex_SleB"/>
</dbReference>
<dbReference type="OrthoDB" id="9785345at2"/>
<name>A0A1H5SKF2_9CLOT</name>
<dbReference type="GO" id="GO:0030435">
    <property type="term" value="P:sporulation resulting in formation of a cellular spore"/>
    <property type="evidence" value="ECO:0007669"/>
    <property type="project" value="UniProtKB-KW"/>
</dbReference>
<dbReference type="SUPFAM" id="SSF47090">
    <property type="entry name" value="PGBD-like"/>
    <property type="match status" value="1"/>
</dbReference>
<dbReference type="Gene3D" id="1.10.10.2520">
    <property type="entry name" value="Cell wall hydrolase SleB, domain 1"/>
    <property type="match status" value="1"/>
</dbReference>
<evidence type="ECO:0000313" key="12">
    <source>
        <dbReference type="Proteomes" id="UP000242850"/>
    </source>
</evidence>
<organism evidence="11 12">
    <name type="scientific">Caloramator fervidus</name>
    <dbReference type="NCBI Taxonomy" id="29344"/>
    <lineage>
        <taxon>Bacteria</taxon>
        <taxon>Bacillati</taxon>
        <taxon>Bacillota</taxon>
        <taxon>Clostridia</taxon>
        <taxon>Eubacteriales</taxon>
        <taxon>Clostridiaceae</taxon>
        <taxon>Caloramator</taxon>
    </lineage>
</organism>
<evidence type="ECO:0000256" key="6">
    <source>
        <dbReference type="ARBA" id="ARBA00022969"/>
    </source>
</evidence>
<dbReference type="InterPro" id="IPR002477">
    <property type="entry name" value="Peptidoglycan-bd-like"/>
</dbReference>
<evidence type="ECO:0000256" key="3">
    <source>
        <dbReference type="ARBA" id="ARBA00022544"/>
    </source>
</evidence>
<keyword evidence="7" id="KW-0961">Cell wall biogenesis/degradation</keyword>
<evidence type="ECO:0000256" key="5">
    <source>
        <dbReference type="ARBA" id="ARBA00022801"/>
    </source>
</evidence>
<dbReference type="InterPro" id="IPR042047">
    <property type="entry name" value="SleB_dom1"/>
</dbReference>
<protein>
    <recommendedName>
        <fullName evidence="2 8">Spore cortex-lytic enzyme</fullName>
    </recommendedName>
</protein>
<evidence type="ECO:0000313" key="11">
    <source>
        <dbReference type="EMBL" id="SEF50920.1"/>
    </source>
</evidence>
<sequence length="220" mass="24374">MKKLILLVWTFFVVILVSIIYNNTIKAATYSWGSRGQVVIEIQSRLKKWGYYKGNVDGIYGYLTYTAVKEFQRKNGLYPDGVAGPRTLAALGINVDNAQRGYNGTQNHELLSRLISGEARGEPYIGQVAVGGVVMNRVRDPRFPNTIPGVIYQPGAFTAVDDGQINLPPTDSAKKAATDALNGWDPSGGALFYYNPEKTTNKWIWSRPVIKVIGKHVFCK</sequence>
<evidence type="ECO:0000256" key="8">
    <source>
        <dbReference type="NCBIfam" id="TIGR02869"/>
    </source>
</evidence>
<dbReference type="Pfam" id="PF07486">
    <property type="entry name" value="Hydrolase_2"/>
    <property type="match status" value="1"/>
</dbReference>
<dbReference type="RefSeq" id="WP_103895400.1">
    <property type="nucleotide sequence ID" value="NZ_FNUK01000003.1"/>
</dbReference>
<keyword evidence="12" id="KW-1185">Reference proteome</keyword>
<keyword evidence="5" id="KW-0378">Hydrolase</keyword>
<keyword evidence="4" id="KW-0732">Signal</keyword>
<dbReference type="EMBL" id="FNUK01000003">
    <property type="protein sequence ID" value="SEF50920.1"/>
    <property type="molecule type" value="Genomic_DNA"/>
</dbReference>
<evidence type="ECO:0000259" key="9">
    <source>
        <dbReference type="Pfam" id="PF01471"/>
    </source>
</evidence>
<dbReference type="GO" id="GO:0071555">
    <property type="term" value="P:cell wall organization"/>
    <property type="evidence" value="ECO:0007669"/>
    <property type="project" value="UniProtKB-KW"/>
</dbReference>
<keyword evidence="3" id="KW-0309">Germination</keyword>
<feature type="domain" description="Cell wall hydrolase SleB" evidence="10">
    <location>
        <begin position="121"/>
        <end position="219"/>
    </location>
</feature>
<dbReference type="Gene3D" id="1.10.101.10">
    <property type="entry name" value="PGBD-like superfamily/PGBD"/>
    <property type="match status" value="1"/>
</dbReference>
<proteinExistence type="inferred from homology"/>
<dbReference type="NCBIfam" id="TIGR02869">
    <property type="entry name" value="spore_SleB"/>
    <property type="match status" value="1"/>
</dbReference>
<keyword evidence="6" id="KW-0749">Sporulation</keyword>
<evidence type="ECO:0000259" key="10">
    <source>
        <dbReference type="Pfam" id="PF07486"/>
    </source>
</evidence>
<evidence type="ECO:0000256" key="4">
    <source>
        <dbReference type="ARBA" id="ARBA00022729"/>
    </source>
</evidence>
<reference evidence="12" key="1">
    <citation type="submission" date="2016-10" db="EMBL/GenBank/DDBJ databases">
        <authorList>
            <person name="Varghese N."/>
            <person name="Submissions S."/>
        </authorList>
    </citation>
    <scope>NUCLEOTIDE SEQUENCE [LARGE SCALE GENOMIC DNA]</scope>
    <source>
        <strain evidence="12">DSM 5463</strain>
    </source>
</reference>
<comment type="similarity">
    <text evidence="1">Belongs to the SleB family.</text>
</comment>
<evidence type="ECO:0000256" key="7">
    <source>
        <dbReference type="ARBA" id="ARBA00023316"/>
    </source>
</evidence>
<dbReference type="Proteomes" id="UP000242850">
    <property type="component" value="Unassembled WGS sequence"/>
</dbReference>
<evidence type="ECO:0000256" key="2">
    <source>
        <dbReference type="ARBA" id="ARBA00018364"/>
    </source>
</evidence>
<dbReference type="GO" id="GO:0009847">
    <property type="term" value="P:spore germination"/>
    <property type="evidence" value="ECO:0007669"/>
    <property type="project" value="UniProtKB-UniRule"/>
</dbReference>
<accession>A0A1H5SKF2</accession>
<dbReference type="AlphaFoldDB" id="A0A1H5SKF2"/>
<evidence type="ECO:0000256" key="1">
    <source>
        <dbReference type="ARBA" id="ARBA00007010"/>
    </source>
</evidence>